<evidence type="ECO:0000313" key="2">
    <source>
        <dbReference type="EMBL" id="PNT61394.1"/>
    </source>
</evidence>
<dbReference type="Proteomes" id="UP000008810">
    <property type="component" value="Chromosome 5"/>
</dbReference>
<dbReference type="AlphaFoldDB" id="A0A2K2CH78"/>
<protein>
    <submittedName>
        <fullName evidence="2 3">Uncharacterized protein</fullName>
    </submittedName>
</protein>
<sequence>MEYAASTTTPARSWAATTATQIQRCLLGRPRLDQPEPELPPPRSPSVGRLPHRRRPAPAADPQRCCHHPSPCASSHEEKSLERPPCLDEPDPGSSSPTPACGVQEGAPATSASAAAPRAAAGGPARRPCRRAHRSRYAMPPRAPPLQPPR</sequence>
<evidence type="ECO:0000313" key="3">
    <source>
        <dbReference type="EnsemblPlants" id="PNT61394"/>
    </source>
</evidence>
<dbReference type="InParanoid" id="A0A2K2CH78"/>
<accession>A0A2K2CH78</accession>
<feature type="region of interest" description="Disordered" evidence="1">
    <location>
        <begin position="25"/>
        <end position="150"/>
    </location>
</feature>
<dbReference type="EMBL" id="CM000884">
    <property type="protein sequence ID" value="PNT61394.1"/>
    <property type="molecule type" value="Genomic_DNA"/>
</dbReference>
<gene>
    <name evidence="2" type="ORF">BRADI_5g14777v3</name>
</gene>
<organism evidence="2">
    <name type="scientific">Brachypodium distachyon</name>
    <name type="common">Purple false brome</name>
    <name type="synonym">Trachynia distachya</name>
    <dbReference type="NCBI Taxonomy" id="15368"/>
    <lineage>
        <taxon>Eukaryota</taxon>
        <taxon>Viridiplantae</taxon>
        <taxon>Streptophyta</taxon>
        <taxon>Embryophyta</taxon>
        <taxon>Tracheophyta</taxon>
        <taxon>Spermatophyta</taxon>
        <taxon>Magnoliopsida</taxon>
        <taxon>Liliopsida</taxon>
        <taxon>Poales</taxon>
        <taxon>Poaceae</taxon>
        <taxon>BOP clade</taxon>
        <taxon>Pooideae</taxon>
        <taxon>Stipodae</taxon>
        <taxon>Brachypodieae</taxon>
        <taxon>Brachypodium</taxon>
    </lineage>
</organism>
<dbReference type="EnsemblPlants" id="PNT61394">
    <property type="protein sequence ID" value="PNT61394"/>
    <property type="gene ID" value="BRADI_5g14777v3"/>
</dbReference>
<feature type="compositionally biased region" description="Pro residues" evidence="1">
    <location>
        <begin position="141"/>
        <end position="150"/>
    </location>
</feature>
<reference evidence="3" key="3">
    <citation type="submission" date="2018-08" db="UniProtKB">
        <authorList>
            <consortium name="EnsemblPlants"/>
        </authorList>
    </citation>
    <scope>IDENTIFICATION</scope>
    <source>
        <strain evidence="3">cv. Bd21</strain>
    </source>
</reference>
<feature type="compositionally biased region" description="Low complexity" evidence="1">
    <location>
        <begin position="106"/>
        <end position="126"/>
    </location>
</feature>
<name>A0A2K2CH78_BRADI</name>
<proteinExistence type="predicted"/>
<reference evidence="2" key="2">
    <citation type="submission" date="2017-06" db="EMBL/GenBank/DDBJ databases">
        <title>WGS assembly of Brachypodium distachyon.</title>
        <authorList>
            <consortium name="The International Brachypodium Initiative"/>
            <person name="Lucas S."/>
            <person name="Harmon-Smith M."/>
            <person name="Lail K."/>
            <person name="Tice H."/>
            <person name="Grimwood J."/>
            <person name="Bruce D."/>
            <person name="Barry K."/>
            <person name="Shu S."/>
            <person name="Lindquist E."/>
            <person name="Wang M."/>
            <person name="Pitluck S."/>
            <person name="Vogel J.P."/>
            <person name="Garvin D.F."/>
            <person name="Mockler T.C."/>
            <person name="Schmutz J."/>
            <person name="Rokhsar D."/>
            <person name="Bevan M.W."/>
        </authorList>
    </citation>
    <scope>NUCLEOTIDE SEQUENCE</scope>
    <source>
        <strain evidence="2">Bd21</strain>
    </source>
</reference>
<feature type="compositionally biased region" description="Basic and acidic residues" evidence="1">
    <location>
        <begin position="75"/>
        <end position="86"/>
    </location>
</feature>
<feature type="compositionally biased region" description="Basic residues" evidence="1">
    <location>
        <begin position="127"/>
        <end position="136"/>
    </location>
</feature>
<evidence type="ECO:0000313" key="4">
    <source>
        <dbReference type="Proteomes" id="UP000008810"/>
    </source>
</evidence>
<evidence type="ECO:0000256" key="1">
    <source>
        <dbReference type="SAM" id="MobiDB-lite"/>
    </source>
</evidence>
<keyword evidence="4" id="KW-1185">Reference proteome</keyword>
<dbReference type="Gramene" id="PNT61394">
    <property type="protein sequence ID" value="PNT61394"/>
    <property type="gene ID" value="BRADI_5g14777v3"/>
</dbReference>
<reference evidence="2 3" key="1">
    <citation type="journal article" date="2010" name="Nature">
        <title>Genome sequencing and analysis of the model grass Brachypodium distachyon.</title>
        <authorList>
            <consortium name="International Brachypodium Initiative"/>
        </authorList>
    </citation>
    <scope>NUCLEOTIDE SEQUENCE [LARGE SCALE GENOMIC DNA]</scope>
    <source>
        <strain evidence="2 3">Bd21</strain>
    </source>
</reference>